<sequence length="119" mass="13658">MKKVLKNKAYYLSLNYSMTIVKEDDEFVAYYKEYPKITGCGNNEIEAITDLKEAFSCLLDNLLASGETIIEPKPVEKKMRVNILLSEKLLKDISDRTNNRSLFLADAARYVINNNISLR</sequence>
<evidence type="ECO:0000313" key="1">
    <source>
        <dbReference type="EMBL" id="TWO21818.1"/>
    </source>
</evidence>
<dbReference type="SUPFAM" id="SSF143100">
    <property type="entry name" value="TTHA1013/TTHA0281-like"/>
    <property type="match status" value="1"/>
</dbReference>
<name>A0A562XI50_CAMHY</name>
<organism evidence="1 2">
    <name type="scientific">Campylobacter hyointestinalis</name>
    <dbReference type="NCBI Taxonomy" id="198"/>
    <lineage>
        <taxon>Bacteria</taxon>
        <taxon>Pseudomonadati</taxon>
        <taxon>Campylobacterota</taxon>
        <taxon>Epsilonproteobacteria</taxon>
        <taxon>Campylobacterales</taxon>
        <taxon>Campylobacteraceae</taxon>
        <taxon>Campylobacter</taxon>
    </lineage>
</organism>
<evidence type="ECO:0000313" key="2">
    <source>
        <dbReference type="Proteomes" id="UP000321812"/>
    </source>
</evidence>
<proteinExistence type="predicted"/>
<dbReference type="InterPro" id="IPR035069">
    <property type="entry name" value="TTHA1013/TTHA0281-like"/>
</dbReference>
<reference evidence="1 2" key="1">
    <citation type="submission" date="2019-07" db="EMBL/GenBank/DDBJ databases">
        <title>Rapid identification of Enteric Bacteria from Whole Genome Sequences (WGS) using Average Nucleotide Identity (ANI).</title>
        <authorList>
            <person name="Lane C."/>
        </authorList>
    </citation>
    <scope>NUCLEOTIDE SEQUENCE [LARGE SCALE GENOMIC DNA]</scope>
    <source>
        <strain evidence="1 2">D2411</strain>
    </source>
</reference>
<protein>
    <submittedName>
        <fullName evidence="1">Type II toxin-antitoxin system HicB family antitoxin</fullName>
    </submittedName>
</protein>
<dbReference type="AlphaFoldDB" id="A0A562XI50"/>
<accession>A0A562XI50</accession>
<dbReference type="EMBL" id="VOAP01000009">
    <property type="protein sequence ID" value="TWO21818.1"/>
    <property type="molecule type" value="Genomic_DNA"/>
</dbReference>
<dbReference type="Gene3D" id="3.30.160.250">
    <property type="match status" value="1"/>
</dbReference>
<dbReference type="RefSeq" id="WP_051936701.1">
    <property type="nucleotide sequence ID" value="NZ_VOAP01000009.1"/>
</dbReference>
<gene>
    <name evidence="1" type="ORF">YZ82_02185</name>
</gene>
<comment type="caution">
    <text evidence="1">The sequence shown here is derived from an EMBL/GenBank/DDBJ whole genome shotgun (WGS) entry which is preliminary data.</text>
</comment>
<dbReference type="Proteomes" id="UP000321812">
    <property type="component" value="Unassembled WGS sequence"/>
</dbReference>